<feature type="compositionally biased region" description="Polar residues" evidence="1">
    <location>
        <begin position="251"/>
        <end position="273"/>
    </location>
</feature>
<evidence type="ECO:0000313" key="3">
    <source>
        <dbReference type="Proteomes" id="UP000799777"/>
    </source>
</evidence>
<comment type="caution">
    <text evidence="2">The sequence shown here is derived from an EMBL/GenBank/DDBJ whole genome shotgun (WGS) entry which is preliminary data.</text>
</comment>
<feature type="compositionally biased region" description="Low complexity" evidence="1">
    <location>
        <begin position="145"/>
        <end position="167"/>
    </location>
</feature>
<feature type="region of interest" description="Disordered" evidence="1">
    <location>
        <begin position="140"/>
        <end position="236"/>
    </location>
</feature>
<feature type="compositionally biased region" description="Low complexity" evidence="1">
    <location>
        <begin position="300"/>
        <end position="320"/>
    </location>
</feature>
<dbReference type="Proteomes" id="UP000799777">
    <property type="component" value="Unassembled WGS sequence"/>
</dbReference>
<sequence>MLSLPLAKLSTAQDAAPGETKFSWSHDTQNLVVVIDTFGARGPPSQLLKVVQGTHVRHLIEIERLVRESSDLIRTMQEHGVELKNEQLPISALVRCPLLAVRWQLSNKKVRRAQLKFSNSTDYDLVYNHLHQLGLRMSATGDNQSRTSTPTSTKSSASPTSSAATRAGPSCPPSRLTEISNRPFTAVTAPTSVESQPQKAAHARPMSAYAGHGQSEMSRSTHASFDDPLRPPVYFARPDSATSAVLDLPSASASYQQQERPLQSTESTLYTSSDRPETAMLYNRPDTAEAALPPRRELPFPRSSLPRSSGSDSPRPSSRPNTSMMGPPPLPARVASLRPPSGRASNQESELPPLPKPTFLATTHQQPSWMQQPPRTPNQDETTPPSAQPFVHEDQENCLASSSSNFSPLSYKRASTANLPSTRPLSSISNAGQNRRHSTSQSPHSTPPTSDASRNARAGKEMAIPLEFGTDDGLAAYAMQSADGRRAALNEFIFHSLENDNFITLLEDMETCWARIGPDTR</sequence>
<feature type="compositionally biased region" description="Low complexity" evidence="1">
    <location>
        <begin position="439"/>
        <end position="450"/>
    </location>
</feature>
<accession>A0A9P4GVZ3</accession>
<dbReference type="AlphaFoldDB" id="A0A9P4GVZ3"/>
<feature type="compositionally biased region" description="Polar residues" evidence="1">
    <location>
        <begin position="414"/>
        <end position="433"/>
    </location>
</feature>
<dbReference type="EMBL" id="ML978316">
    <property type="protein sequence ID" value="KAF2023938.1"/>
    <property type="molecule type" value="Genomic_DNA"/>
</dbReference>
<evidence type="ECO:0000313" key="2">
    <source>
        <dbReference type="EMBL" id="KAF2023938.1"/>
    </source>
</evidence>
<evidence type="ECO:0000256" key="1">
    <source>
        <dbReference type="SAM" id="MobiDB-lite"/>
    </source>
</evidence>
<dbReference type="InterPro" id="IPR004354">
    <property type="entry name" value="Meiotic_Rec114"/>
</dbReference>
<feature type="region of interest" description="Disordered" evidence="1">
    <location>
        <begin position="249"/>
        <end position="390"/>
    </location>
</feature>
<dbReference type="OrthoDB" id="5360255at2759"/>
<feature type="region of interest" description="Disordered" evidence="1">
    <location>
        <begin position="414"/>
        <end position="456"/>
    </location>
</feature>
<name>A0A9P4GVZ3_9PLEO</name>
<feature type="compositionally biased region" description="Polar residues" evidence="1">
    <location>
        <begin position="177"/>
        <end position="198"/>
    </location>
</feature>
<feature type="compositionally biased region" description="Polar residues" evidence="1">
    <location>
        <begin position="360"/>
        <end position="385"/>
    </location>
</feature>
<reference evidence="2" key="1">
    <citation type="journal article" date="2020" name="Stud. Mycol.">
        <title>101 Dothideomycetes genomes: a test case for predicting lifestyles and emergence of pathogens.</title>
        <authorList>
            <person name="Haridas S."/>
            <person name="Albert R."/>
            <person name="Binder M."/>
            <person name="Bloem J."/>
            <person name="Labutti K."/>
            <person name="Salamov A."/>
            <person name="Andreopoulos B."/>
            <person name="Baker S."/>
            <person name="Barry K."/>
            <person name="Bills G."/>
            <person name="Bluhm B."/>
            <person name="Cannon C."/>
            <person name="Castanera R."/>
            <person name="Culley D."/>
            <person name="Daum C."/>
            <person name="Ezra D."/>
            <person name="Gonzalez J."/>
            <person name="Henrissat B."/>
            <person name="Kuo A."/>
            <person name="Liang C."/>
            <person name="Lipzen A."/>
            <person name="Lutzoni F."/>
            <person name="Magnuson J."/>
            <person name="Mondo S."/>
            <person name="Nolan M."/>
            <person name="Ohm R."/>
            <person name="Pangilinan J."/>
            <person name="Park H.-J."/>
            <person name="Ramirez L."/>
            <person name="Alfaro M."/>
            <person name="Sun H."/>
            <person name="Tritt A."/>
            <person name="Yoshinaga Y."/>
            <person name="Zwiers L.-H."/>
            <person name="Turgeon B."/>
            <person name="Goodwin S."/>
            <person name="Spatafora J."/>
            <person name="Crous P."/>
            <person name="Grigoriev I."/>
        </authorList>
    </citation>
    <scope>NUCLEOTIDE SEQUENCE</scope>
    <source>
        <strain evidence="2">CBS 110217</strain>
    </source>
</reference>
<keyword evidence="3" id="KW-1185">Reference proteome</keyword>
<protein>
    <submittedName>
        <fullName evidence="2">Uncharacterized protein</fullName>
    </submittedName>
</protein>
<organism evidence="2 3">
    <name type="scientific">Setomelanomma holmii</name>
    <dbReference type="NCBI Taxonomy" id="210430"/>
    <lineage>
        <taxon>Eukaryota</taxon>
        <taxon>Fungi</taxon>
        <taxon>Dikarya</taxon>
        <taxon>Ascomycota</taxon>
        <taxon>Pezizomycotina</taxon>
        <taxon>Dothideomycetes</taxon>
        <taxon>Pleosporomycetidae</taxon>
        <taxon>Pleosporales</taxon>
        <taxon>Pleosporineae</taxon>
        <taxon>Phaeosphaeriaceae</taxon>
        <taxon>Setomelanomma</taxon>
    </lineage>
</organism>
<dbReference type="GO" id="GO:0007131">
    <property type="term" value="P:reciprocal meiotic recombination"/>
    <property type="evidence" value="ECO:0007669"/>
    <property type="project" value="InterPro"/>
</dbReference>
<gene>
    <name evidence="2" type="ORF">EK21DRAFT_79810</name>
</gene>
<dbReference type="Pfam" id="PF03525">
    <property type="entry name" value="Meiotic_rec114"/>
    <property type="match status" value="1"/>
</dbReference>
<proteinExistence type="predicted"/>